<dbReference type="InterPro" id="IPR001173">
    <property type="entry name" value="Glyco_trans_2-like"/>
</dbReference>
<reference evidence="3" key="1">
    <citation type="submission" date="2018-08" db="EMBL/GenBank/DDBJ databases">
        <authorList>
            <person name="Liu Z.-W."/>
            <person name="Du Z.-J."/>
        </authorList>
    </citation>
    <scope>NUCLEOTIDE SEQUENCE [LARGE SCALE GENOMIC DNA]</scope>
    <source>
        <strain evidence="3">H4X</strain>
    </source>
</reference>
<evidence type="ECO:0000313" key="2">
    <source>
        <dbReference type="EMBL" id="RDV14867.1"/>
    </source>
</evidence>
<organism evidence="2 3">
    <name type="scientific">Pontibacter diazotrophicus</name>
    <dbReference type="NCBI Taxonomy" id="1400979"/>
    <lineage>
        <taxon>Bacteria</taxon>
        <taxon>Pseudomonadati</taxon>
        <taxon>Bacteroidota</taxon>
        <taxon>Cytophagia</taxon>
        <taxon>Cytophagales</taxon>
        <taxon>Hymenobacteraceae</taxon>
        <taxon>Pontibacter</taxon>
    </lineage>
</organism>
<dbReference type="Pfam" id="PF00535">
    <property type="entry name" value="Glycos_transf_2"/>
    <property type="match status" value="1"/>
</dbReference>
<dbReference type="Proteomes" id="UP000256708">
    <property type="component" value="Unassembled WGS sequence"/>
</dbReference>
<evidence type="ECO:0000259" key="1">
    <source>
        <dbReference type="Pfam" id="PF00535"/>
    </source>
</evidence>
<accession>A0A3D8LBU9</accession>
<dbReference type="Gene3D" id="3.90.550.10">
    <property type="entry name" value="Spore Coat Polysaccharide Biosynthesis Protein SpsA, Chain A"/>
    <property type="match status" value="1"/>
</dbReference>
<proteinExistence type="predicted"/>
<comment type="caution">
    <text evidence="2">The sequence shown here is derived from an EMBL/GenBank/DDBJ whole genome shotgun (WGS) entry which is preliminary data.</text>
</comment>
<dbReference type="InterPro" id="IPR029044">
    <property type="entry name" value="Nucleotide-diphossugar_trans"/>
</dbReference>
<dbReference type="RefSeq" id="WP_115565979.1">
    <property type="nucleotide sequence ID" value="NZ_QRGR01000012.1"/>
</dbReference>
<gene>
    <name evidence="2" type="ORF">DXT99_12980</name>
</gene>
<dbReference type="SUPFAM" id="SSF53448">
    <property type="entry name" value="Nucleotide-diphospho-sugar transferases"/>
    <property type="match status" value="1"/>
</dbReference>
<dbReference type="AlphaFoldDB" id="A0A3D8LBU9"/>
<evidence type="ECO:0000313" key="3">
    <source>
        <dbReference type="Proteomes" id="UP000256708"/>
    </source>
</evidence>
<name>A0A3D8LBU9_9BACT</name>
<dbReference type="GO" id="GO:0016758">
    <property type="term" value="F:hexosyltransferase activity"/>
    <property type="evidence" value="ECO:0007669"/>
    <property type="project" value="UniProtKB-ARBA"/>
</dbReference>
<protein>
    <submittedName>
        <fullName evidence="2">Glycosyltransferase</fullName>
    </submittedName>
</protein>
<dbReference type="PANTHER" id="PTHR22916">
    <property type="entry name" value="GLYCOSYLTRANSFERASE"/>
    <property type="match status" value="1"/>
</dbReference>
<dbReference type="EMBL" id="QRGR01000012">
    <property type="protein sequence ID" value="RDV14867.1"/>
    <property type="molecule type" value="Genomic_DNA"/>
</dbReference>
<keyword evidence="2" id="KW-0808">Transferase</keyword>
<dbReference type="OrthoDB" id="6307329at2"/>
<keyword evidence="3" id="KW-1185">Reference proteome</keyword>
<feature type="domain" description="Glycosyltransferase 2-like" evidence="1">
    <location>
        <begin position="11"/>
        <end position="171"/>
    </location>
</feature>
<sequence>MNTVATTSLFSVLIANYNNGKYLLEAVESVRQQTYLNWEIIIVDDASTDESSIIYEQIREDSRISIAYNTENKGCGYTKRRCIELAKGDLCGFLDPDDALHPQAIEEMVKKHISMPESSLVYSTHIICDENLRPVLSPSSSNIYNSTAIPEKQSHLTSKEGNISHFASFKKMIYLRTSGIDSQLKRAVDQDLYYKLEEQGDVLYIDKILYYYRHHSNSISLNENSLKAQYWNLVAVTNAYERRIENFQIPNITKHTLEKKWLAYFLKKALFYSKQKNWAKMYINLLKSGKYIKHDTKLSIIRIGLSPVKQKFYGLRLFSA</sequence>
<dbReference type="PANTHER" id="PTHR22916:SF3">
    <property type="entry name" value="UDP-GLCNAC:BETAGAL BETA-1,3-N-ACETYLGLUCOSAMINYLTRANSFERASE-LIKE PROTEIN 1"/>
    <property type="match status" value="1"/>
</dbReference>